<dbReference type="EMBL" id="MDYQ01000198">
    <property type="protein sequence ID" value="PRP79067.1"/>
    <property type="molecule type" value="Genomic_DNA"/>
</dbReference>
<comment type="caution">
    <text evidence="1">The sequence shown here is derived from an EMBL/GenBank/DDBJ whole genome shotgun (WGS) entry which is preliminary data.</text>
</comment>
<organism evidence="1 2">
    <name type="scientific">Planoprotostelium fungivorum</name>
    <dbReference type="NCBI Taxonomy" id="1890364"/>
    <lineage>
        <taxon>Eukaryota</taxon>
        <taxon>Amoebozoa</taxon>
        <taxon>Evosea</taxon>
        <taxon>Variosea</taxon>
        <taxon>Cavosteliida</taxon>
        <taxon>Cavosteliaceae</taxon>
        <taxon>Planoprotostelium</taxon>
    </lineage>
</organism>
<keyword evidence="2" id="KW-1185">Reference proteome</keyword>
<name>A0A2P6N543_9EUKA</name>
<dbReference type="InParanoid" id="A0A2P6N543"/>
<evidence type="ECO:0000313" key="1">
    <source>
        <dbReference type="EMBL" id="PRP79067.1"/>
    </source>
</evidence>
<proteinExistence type="predicted"/>
<accession>A0A2P6N543</accession>
<sequence length="41" mass="4384">MAGFLRGLKTALLGSYPEKLYTYKGSQGNSACDFGGLGRVR</sequence>
<reference evidence="1 2" key="1">
    <citation type="journal article" date="2018" name="Genome Biol. Evol.">
        <title>Multiple Roots of Fruiting Body Formation in Amoebozoa.</title>
        <authorList>
            <person name="Hillmann F."/>
            <person name="Forbes G."/>
            <person name="Novohradska S."/>
            <person name="Ferling I."/>
            <person name="Riege K."/>
            <person name="Groth M."/>
            <person name="Westermann M."/>
            <person name="Marz M."/>
            <person name="Spaller T."/>
            <person name="Winckler T."/>
            <person name="Schaap P."/>
            <person name="Glockner G."/>
        </authorList>
    </citation>
    <scope>NUCLEOTIDE SEQUENCE [LARGE SCALE GENOMIC DNA]</scope>
    <source>
        <strain evidence="1 2">Jena</strain>
    </source>
</reference>
<dbReference type="AlphaFoldDB" id="A0A2P6N543"/>
<dbReference type="Proteomes" id="UP000241769">
    <property type="component" value="Unassembled WGS sequence"/>
</dbReference>
<gene>
    <name evidence="1" type="ORF">PROFUN_13169</name>
</gene>
<evidence type="ECO:0000313" key="2">
    <source>
        <dbReference type="Proteomes" id="UP000241769"/>
    </source>
</evidence>
<protein>
    <submittedName>
        <fullName evidence="1">Uncharacterized protein</fullName>
    </submittedName>
</protein>